<accession>A0A0E0PSA6</accession>
<keyword evidence="2" id="KW-1185">Reference proteome</keyword>
<dbReference type="EnsemblPlants" id="ORUFI06G00020.1">
    <property type="protein sequence ID" value="ORUFI06G00020.1"/>
    <property type="gene ID" value="ORUFI06G00020"/>
</dbReference>
<protein>
    <submittedName>
        <fullName evidence="1">Uncharacterized protein</fullName>
    </submittedName>
</protein>
<reference evidence="2" key="1">
    <citation type="submission" date="2013-06" db="EMBL/GenBank/DDBJ databases">
        <authorList>
            <person name="Zhao Q."/>
        </authorList>
    </citation>
    <scope>NUCLEOTIDE SEQUENCE</scope>
    <source>
        <strain evidence="2">cv. W1943</strain>
    </source>
</reference>
<proteinExistence type="predicted"/>
<dbReference type="HOGENOM" id="CLU_2816947_0_0_1"/>
<dbReference type="Gramene" id="ORUFI06G00020.1">
    <property type="protein sequence ID" value="ORUFI06G00020.1"/>
    <property type="gene ID" value="ORUFI06G00020"/>
</dbReference>
<reference evidence="1" key="2">
    <citation type="submission" date="2015-06" db="UniProtKB">
        <authorList>
            <consortium name="EnsemblPlants"/>
        </authorList>
    </citation>
    <scope>IDENTIFICATION</scope>
</reference>
<name>A0A0E0PSA6_ORYRU</name>
<dbReference type="Proteomes" id="UP000008022">
    <property type="component" value="Unassembled WGS sequence"/>
</dbReference>
<organism evidence="1 2">
    <name type="scientific">Oryza rufipogon</name>
    <name type="common">Brownbeard rice</name>
    <name type="synonym">Asian wild rice</name>
    <dbReference type="NCBI Taxonomy" id="4529"/>
    <lineage>
        <taxon>Eukaryota</taxon>
        <taxon>Viridiplantae</taxon>
        <taxon>Streptophyta</taxon>
        <taxon>Embryophyta</taxon>
        <taxon>Tracheophyta</taxon>
        <taxon>Spermatophyta</taxon>
        <taxon>Magnoliopsida</taxon>
        <taxon>Liliopsida</taxon>
        <taxon>Poales</taxon>
        <taxon>Poaceae</taxon>
        <taxon>BOP clade</taxon>
        <taxon>Oryzoideae</taxon>
        <taxon>Oryzeae</taxon>
        <taxon>Oryzinae</taxon>
        <taxon>Oryza</taxon>
    </lineage>
</organism>
<evidence type="ECO:0000313" key="2">
    <source>
        <dbReference type="Proteomes" id="UP000008022"/>
    </source>
</evidence>
<sequence length="67" mass="7351">MGRYIPMPSSFVACSVSLDENLAIAYVFTFKSLMALKTHEAVVPTRLVRGRGGTIHWSSPLPVRGVM</sequence>
<evidence type="ECO:0000313" key="1">
    <source>
        <dbReference type="EnsemblPlants" id="ORUFI06G00020.1"/>
    </source>
</evidence>
<dbReference type="AlphaFoldDB" id="A0A0E0PSA6"/>